<dbReference type="SUPFAM" id="SSF103473">
    <property type="entry name" value="MFS general substrate transporter"/>
    <property type="match status" value="1"/>
</dbReference>
<keyword evidence="3 5" id="KW-1133">Transmembrane helix</keyword>
<dbReference type="Proteomes" id="UP000019763">
    <property type="component" value="Unassembled WGS sequence"/>
</dbReference>
<dbReference type="PANTHER" id="PTHR23294">
    <property type="entry name" value="ET TRANSLATION PRODUCT-RELATED"/>
    <property type="match status" value="1"/>
</dbReference>
<comment type="caution">
    <text evidence="6">The sequence shown here is derived from an EMBL/GenBank/DDBJ whole genome shotgun (WGS) entry which is preliminary data.</text>
</comment>
<protein>
    <submittedName>
        <fullName evidence="6">Major facilitator family transporter</fullName>
    </submittedName>
</protein>
<gene>
    <name evidence="6" type="ORF">GNI_055260</name>
</gene>
<keyword evidence="4 5" id="KW-0472">Membrane</keyword>
<feature type="transmembrane region" description="Helical" evidence="5">
    <location>
        <begin position="167"/>
        <end position="188"/>
    </location>
</feature>
<dbReference type="InterPro" id="IPR051617">
    <property type="entry name" value="UNC-93-like_regulator"/>
</dbReference>
<dbReference type="Gene3D" id="1.20.1250.20">
    <property type="entry name" value="MFS general substrate transporter like domains"/>
    <property type="match status" value="1"/>
</dbReference>
<dbReference type="PANTHER" id="PTHR23294:SF59">
    <property type="entry name" value="UNC93-LIKE PROTEIN C922.05C"/>
    <property type="match status" value="1"/>
</dbReference>
<dbReference type="AlphaFoldDB" id="A0A023B8W2"/>
<feature type="transmembrane region" description="Helical" evidence="5">
    <location>
        <begin position="403"/>
        <end position="421"/>
    </location>
</feature>
<evidence type="ECO:0000256" key="4">
    <source>
        <dbReference type="ARBA" id="ARBA00023136"/>
    </source>
</evidence>
<comment type="subcellular location">
    <subcellularLocation>
        <location evidence="1">Membrane</location>
        <topology evidence="1">Multi-pass membrane protein</topology>
    </subcellularLocation>
</comment>
<dbReference type="OrthoDB" id="440934at2759"/>
<evidence type="ECO:0000256" key="1">
    <source>
        <dbReference type="ARBA" id="ARBA00004141"/>
    </source>
</evidence>
<keyword evidence="7" id="KW-1185">Reference proteome</keyword>
<dbReference type="InterPro" id="IPR010291">
    <property type="entry name" value="Ion_channel_UNC-93"/>
</dbReference>
<dbReference type="EMBL" id="AFNH02000420">
    <property type="protein sequence ID" value="EZG70563.1"/>
    <property type="molecule type" value="Genomic_DNA"/>
</dbReference>
<evidence type="ECO:0000256" key="3">
    <source>
        <dbReference type="ARBA" id="ARBA00022989"/>
    </source>
</evidence>
<feature type="transmembrane region" description="Helical" evidence="5">
    <location>
        <begin position="47"/>
        <end position="66"/>
    </location>
</feature>
<organism evidence="6 7">
    <name type="scientific">Gregarina niphandrodes</name>
    <name type="common">Septate eugregarine</name>
    <dbReference type="NCBI Taxonomy" id="110365"/>
    <lineage>
        <taxon>Eukaryota</taxon>
        <taxon>Sar</taxon>
        <taxon>Alveolata</taxon>
        <taxon>Apicomplexa</taxon>
        <taxon>Conoidasida</taxon>
        <taxon>Gregarinasina</taxon>
        <taxon>Eugregarinorida</taxon>
        <taxon>Gregarinidae</taxon>
        <taxon>Gregarina</taxon>
    </lineage>
</organism>
<dbReference type="OMA" id="FCYWLMG"/>
<feature type="transmembrane region" description="Helical" evidence="5">
    <location>
        <begin position="73"/>
        <end position="90"/>
    </location>
</feature>
<dbReference type="GeneID" id="22912042"/>
<evidence type="ECO:0000256" key="5">
    <source>
        <dbReference type="SAM" id="Phobius"/>
    </source>
</evidence>
<dbReference type="RefSeq" id="XP_011129920.1">
    <property type="nucleotide sequence ID" value="XM_011131618.1"/>
</dbReference>
<dbReference type="Pfam" id="PF05978">
    <property type="entry name" value="UNC-93"/>
    <property type="match status" value="1"/>
</dbReference>
<feature type="transmembrane region" description="Helical" evidence="5">
    <location>
        <begin position="96"/>
        <end position="116"/>
    </location>
</feature>
<accession>A0A023B8W2</accession>
<feature type="transmembrane region" description="Helical" evidence="5">
    <location>
        <begin position="339"/>
        <end position="361"/>
    </location>
</feature>
<proteinExistence type="predicted"/>
<feature type="transmembrane region" description="Helical" evidence="5">
    <location>
        <begin position="223"/>
        <end position="241"/>
    </location>
</feature>
<sequence length="452" mass="48480">MKKNDAFVQILIVGFISFCCPGIFNAMQGLGGAGGKNPDAGNAANTALYATFAVCGYFGGPVFNALGNRWCMCLGGLCYAIYSVCMYIVGNVDNTAWVAPLGGAILGAGAGIFWTAQGGMMLAYSTPDNKGWYISVFWIIFNLGGVAGGLIAFGINFHEESGQANPALYFTFIGLMCVGALSSLILLANPRKVIKEDGSAVEVTPAGSAIEDIKGALLVATNLDMLLLFCTFLSSNWFYTYQLNYLNAFLFNIRTRGLNSTLYWAIQMAGAYVVGKILDSVKHRAKTNARNSYFLVQFAMIAFWAGSIAIQYGFEGGYDKDRVITESVDMSQSKRATGIIILFIISGFADSVLQAFSYWMIGGVARGDTTLTARYTGYYKGLQSAGAAVAWGLDLKVNYRIQMWIAIGIWALAALTCYPAVNRVADAEHAPKVEAADLEAAVEDVPRSGISA</sequence>
<dbReference type="eggNOG" id="KOG3098">
    <property type="taxonomic scope" value="Eukaryota"/>
</dbReference>
<name>A0A023B8W2_GRENI</name>
<dbReference type="GO" id="GO:0016020">
    <property type="term" value="C:membrane"/>
    <property type="evidence" value="ECO:0007669"/>
    <property type="project" value="UniProtKB-SubCell"/>
</dbReference>
<feature type="transmembrane region" description="Helical" evidence="5">
    <location>
        <begin position="261"/>
        <end position="281"/>
    </location>
</feature>
<evidence type="ECO:0000313" key="7">
    <source>
        <dbReference type="Proteomes" id="UP000019763"/>
    </source>
</evidence>
<feature type="transmembrane region" description="Helical" evidence="5">
    <location>
        <begin position="293"/>
        <end position="314"/>
    </location>
</feature>
<feature type="transmembrane region" description="Helical" evidence="5">
    <location>
        <begin position="136"/>
        <end position="155"/>
    </location>
</feature>
<dbReference type="VEuPathDB" id="CryptoDB:GNI_055260"/>
<keyword evidence="2 5" id="KW-0812">Transmembrane</keyword>
<evidence type="ECO:0000256" key="2">
    <source>
        <dbReference type="ARBA" id="ARBA00022692"/>
    </source>
</evidence>
<dbReference type="InterPro" id="IPR036259">
    <property type="entry name" value="MFS_trans_sf"/>
</dbReference>
<reference evidence="6" key="1">
    <citation type="submission" date="2013-12" db="EMBL/GenBank/DDBJ databases">
        <authorList>
            <person name="Omoto C.K."/>
            <person name="Sibley D."/>
            <person name="Venepally P."/>
            <person name="Hadjithomas M."/>
            <person name="Karamycheva S."/>
            <person name="Brunk B."/>
            <person name="Roos D."/>
            <person name="Caler E."/>
            <person name="Lorenzi H."/>
        </authorList>
    </citation>
    <scope>NUCLEOTIDE SEQUENCE</scope>
</reference>
<feature type="transmembrane region" description="Helical" evidence="5">
    <location>
        <begin position="7"/>
        <end position="27"/>
    </location>
</feature>
<evidence type="ECO:0000313" key="6">
    <source>
        <dbReference type="EMBL" id="EZG70563.1"/>
    </source>
</evidence>